<proteinExistence type="predicted"/>
<dbReference type="Proteomes" id="UP000036520">
    <property type="component" value="Chromosome"/>
</dbReference>
<reference evidence="1 2" key="1">
    <citation type="submission" date="2015-07" db="EMBL/GenBank/DDBJ databases">
        <authorList>
            <person name="Kim K.M."/>
        </authorList>
    </citation>
    <scope>NUCLEOTIDE SEQUENCE [LARGE SCALE GENOMIC DNA]</scope>
    <source>
        <strain evidence="1 2">KCTC 12363</strain>
    </source>
</reference>
<protein>
    <submittedName>
        <fullName evidence="1">Uncharacterized protein</fullName>
    </submittedName>
</protein>
<dbReference type="AlphaFoldDB" id="A0A0H4PFF2"/>
<evidence type="ECO:0000313" key="1">
    <source>
        <dbReference type="EMBL" id="AKP51538.1"/>
    </source>
</evidence>
<dbReference type="STRING" id="320787.CA2015_2116"/>
<gene>
    <name evidence="1" type="ORF">CA2015_2116</name>
</gene>
<evidence type="ECO:0000313" key="2">
    <source>
        <dbReference type="Proteomes" id="UP000036520"/>
    </source>
</evidence>
<keyword evidence="2" id="KW-1185">Reference proteome</keyword>
<sequence>MYIASTTPSVRDFYPLEGQTFSNNNYHSIVAQHLNLIRLKMLNFKTLNNKKKF</sequence>
<organism evidence="1 2">
    <name type="scientific">Cyclobacterium amurskyense</name>
    <dbReference type="NCBI Taxonomy" id="320787"/>
    <lineage>
        <taxon>Bacteria</taxon>
        <taxon>Pseudomonadati</taxon>
        <taxon>Bacteroidota</taxon>
        <taxon>Cytophagia</taxon>
        <taxon>Cytophagales</taxon>
        <taxon>Cyclobacteriaceae</taxon>
        <taxon>Cyclobacterium</taxon>
    </lineage>
</organism>
<accession>A0A0H4PFF2</accession>
<name>A0A0H4PFF2_9BACT</name>
<dbReference type="KEGG" id="camu:CA2015_2116"/>
<dbReference type="EMBL" id="CP012040">
    <property type="protein sequence ID" value="AKP51538.1"/>
    <property type="molecule type" value="Genomic_DNA"/>
</dbReference>